<accession>A0A832YWA4</accession>
<sequence>MILLKFYKNIFILVMGLLIFGYFLNFMDNNPTFYKIMGLQNSNTNDILNVFNVNKYVEYSKESLNLTEKILNNGMTISDNASLNNSNSTEEINKHMEKYNAMLDEVISMISQ</sequence>
<keyword evidence="1" id="KW-0812">Transmembrane</keyword>
<keyword evidence="1" id="KW-1133">Transmembrane helix</keyword>
<keyword evidence="1" id="KW-0472">Membrane</keyword>
<evidence type="ECO:0000256" key="1">
    <source>
        <dbReference type="SAM" id="Phobius"/>
    </source>
</evidence>
<reference evidence="2" key="1">
    <citation type="journal article" date="2020" name="ISME J.">
        <title>Gammaproteobacteria mediating utilization of methyl-, sulfur- and petroleum organic compounds in deep ocean hydrothermal plumes.</title>
        <authorList>
            <person name="Zhou Z."/>
            <person name="Liu Y."/>
            <person name="Pan J."/>
            <person name="Cron B.R."/>
            <person name="Toner B.M."/>
            <person name="Anantharaman K."/>
            <person name="Breier J.A."/>
            <person name="Dick G.J."/>
            <person name="Li M."/>
        </authorList>
    </citation>
    <scope>NUCLEOTIDE SEQUENCE</scope>
    <source>
        <strain evidence="2">SZUA-1385</strain>
    </source>
</reference>
<feature type="transmembrane region" description="Helical" evidence="1">
    <location>
        <begin position="6"/>
        <end position="27"/>
    </location>
</feature>
<dbReference type="AlphaFoldDB" id="A0A832YWA4"/>
<protein>
    <submittedName>
        <fullName evidence="2">Uncharacterized protein</fullName>
    </submittedName>
</protein>
<evidence type="ECO:0000313" key="3">
    <source>
        <dbReference type="Proteomes" id="UP000605144"/>
    </source>
</evidence>
<dbReference type="EMBL" id="DQSV01000029">
    <property type="protein sequence ID" value="HIP16945.1"/>
    <property type="molecule type" value="Genomic_DNA"/>
</dbReference>
<evidence type="ECO:0000313" key="2">
    <source>
        <dbReference type="EMBL" id="HIP16945.1"/>
    </source>
</evidence>
<organism evidence="2 3">
    <name type="scientific">Methanothermococcus okinawensis</name>
    <dbReference type="NCBI Taxonomy" id="155863"/>
    <lineage>
        <taxon>Archaea</taxon>
        <taxon>Methanobacteriati</taxon>
        <taxon>Methanobacteriota</taxon>
        <taxon>Methanomada group</taxon>
        <taxon>Methanococci</taxon>
        <taxon>Methanococcales</taxon>
        <taxon>Methanococcaceae</taxon>
        <taxon>Methanothermococcus</taxon>
    </lineage>
</organism>
<dbReference type="Proteomes" id="UP000605144">
    <property type="component" value="Unassembled WGS sequence"/>
</dbReference>
<name>A0A832YWA4_9EURY</name>
<proteinExistence type="predicted"/>
<gene>
    <name evidence="2" type="ORF">EYG76_01380</name>
</gene>
<comment type="caution">
    <text evidence="2">The sequence shown here is derived from an EMBL/GenBank/DDBJ whole genome shotgun (WGS) entry which is preliminary data.</text>
</comment>